<sequence length="263" mass="29802">MVLLTTTPAAKVALVEYCRRQKDIDEGCSDEAKERREKLSTTEIGSPLEHHELVEISRFLVHDAASDIAKAWRLDSLLKGAHVYQPPPPSKPEPSSEYKRLMQRLRVEEEQRQYERMINPPAQPETFGQRFPMATSSFGAIGSSTADEVDEVTYADVNRQMVLIINVLVSIICTSVAVWMAARRWNVPQRMGLAFFSSTLVAVAEVAIYMGYIRRIQESKATERKQIEKKEILDTWVIDAKSSSSSQSAIPSDSMRFRKGKHR</sequence>
<dbReference type="GO" id="GO:0005789">
    <property type="term" value="C:endoplasmic reticulum membrane"/>
    <property type="evidence" value="ECO:0007669"/>
    <property type="project" value="UniProtKB-SubCell"/>
</dbReference>
<dbReference type="Pfam" id="PF11712">
    <property type="entry name" value="Vma12"/>
    <property type="match status" value="1"/>
</dbReference>
<evidence type="ECO:0000313" key="9">
    <source>
        <dbReference type="Proteomes" id="UP000016931"/>
    </source>
</evidence>
<feature type="transmembrane region" description="Helical" evidence="7">
    <location>
        <begin position="193"/>
        <end position="212"/>
    </location>
</feature>
<dbReference type="RefSeq" id="XP_016760760.1">
    <property type="nucleotide sequence ID" value="XM_016900720.1"/>
</dbReference>
<organism evidence="8 9">
    <name type="scientific">Sphaerulina musiva (strain SO2202)</name>
    <name type="common">Poplar stem canker fungus</name>
    <name type="synonym">Septoria musiva</name>
    <dbReference type="NCBI Taxonomy" id="692275"/>
    <lineage>
        <taxon>Eukaryota</taxon>
        <taxon>Fungi</taxon>
        <taxon>Dikarya</taxon>
        <taxon>Ascomycota</taxon>
        <taxon>Pezizomycotina</taxon>
        <taxon>Dothideomycetes</taxon>
        <taxon>Dothideomycetidae</taxon>
        <taxon>Mycosphaerellales</taxon>
        <taxon>Mycosphaerellaceae</taxon>
        <taxon>Sphaerulina</taxon>
    </lineage>
</organism>
<dbReference type="EMBL" id="KB456264">
    <property type="protein sequence ID" value="EMF12639.1"/>
    <property type="molecule type" value="Genomic_DNA"/>
</dbReference>
<dbReference type="OrthoDB" id="267079at2759"/>
<feature type="region of interest" description="Disordered" evidence="6">
    <location>
        <begin position="241"/>
        <end position="263"/>
    </location>
</feature>
<dbReference type="GO" id="GO:0070072">
    <property type="term" value="P:vacuolar proton-transporting V-type ATPase complex assembly"/>
    <property type="evidence" value="ECO:0007669"/>
    <property type="project" value="InterPro"/>
</dbReference>
<proteinExistence type="predicted"/>
<evidence type="ECO:0000256" key="4">
    <source>
        <dbReference type="ARBA" id="ARBA00022989"/>
    </source>
</evidence>
<dbReference type="InterPro" id="IPR021013">
    <property type="entry name" value="ATPase_Vma12"/>
</dbReference>
<gene>
    <name evidence="8" type="ORF">SEPMUDRAFT_108129</name>
</gene>
<name>M3D410_SPHMS</name>
<feature type="transmembrane region" description="Helical" evidence="7">
    <location>
        <begin position="161"/>
        <end position="181"/>
    </location>
</feature>
<evidence type="ECO:0000256" key="7">
    <source>
        <dbReference type="SAM" id="Phobius"/>
    </source>
</evidence>
<comment type="subcellular location">
    <subcellularLocation>
        <location evidence="1">Endoplasmic reticulum membrane</location>
        <topology evidence="1">Multi-pass membrane protein</topology>
    </subcellularLocation>
</comment>
<feature type="compositionally biased region" description="Low complexity" evidence="6">
    <location>
        <begin position="242"/>
        <end position="254"/>
    </location>
</feature>
<keyword evidence="9" id="KW-1185">Reference proteome</keyword>
<dbReference type="AlphaFoldDB" id="M3D410"/>
<evidence type="ECO:0000256" key="3">
    <source>
        <dbReference type="ARBA" id="ARBA00022824"/>
    </source>
</evidence>
<keyword evidence="5 7" id="KW-0472">Membrane</keyword>
<accession>M3D410</accession>
<evidence type="ECO:0000256" key="6">
    <source>
        <dbReference type="SAM" id="MobiDB-lite"/>
    </source>
</evidence>
<keyword evidence="2 7" id="KW-0812">Transmembrane</keyword>
<dbReference type="eggNOG" id="ENOG502RXKD">
    <property type="taxonomic scope" value="Eukaryota"/>
</dbReference>
<dbReference type="Proteomes" id="UP000016931">
    <property type="component" value="Unassembled WGS sequence"/>
</dbReference>
<evidence type="ECO:0000256" key="5">
    <source>
        <dbReference type="ARBA" id="ARBA00023136"/>
    </source>
</evidence>
<dbReference type="HOGENOM" id="CLU_048316_2_0_1"/>
<protein>
    <submittedName>
        <fullName evidence="8">Uncharacterized protein</fullName>
    </submittedName>
</protein>
<evidence type="ECO:0000256" key="1">
    <source>
        <dbReference type="ARBA" id="ARBA00004477"/>
    </source>
</evidence>
<keyword evidence="3" id="KW-0256">Endoplasmic reticulum</keyword>
<dbReference type="PANTHER" id="PTHR31394">
    <property type="entry name" value="TRANSMEMBRANE PROTEIN 199"/>
    <property type="match status" value="1"/>
</dbReference>
<evidence type="ECO:0000313" key="8">
    <source>
        <dbReference type="EMBL" id="EMF12639.1"/>
    </source>
</evidence>
<evidence type="ECO:0000256" key="2">
    <source>
        <dbReference type="ARBA" id="ARBA00022692"/>
    </source>
</evidence>
<dbReference type="OMA" id="FSVYWAL"/>
<reference evidence="8 9" key="1">
    <citation type="journal article" date="2012" name="PLoS Pathog.">
        <title>Diverse lifestyles and strategies of plant pathogenesis encoded in the genomes of eighteen Dothideomycetes fungi.</title>
        <authorList>
            <person name="Ohm R.A."/>
            <person name="Feau N."/>
            <person name="Henrissat B."/>
            <person name="Schoch C.L."/>
            <person name="Horwitz B.A."/>
            <person name="Barry K.W."/>
            <person name="Condon B.J."/>
            <person name="Copeland A.C."/>
            <person name="Dhillon B."/>
            <person name="Glaser F."/>
            <person name="Hesse C.N."/>
            <person name="Kosti I."/>
            <person name="LaButti K."/>
            <person name="Lindquist E.A."/>
            <person name="Lucas S."/>
            <person name="Salamov A.A."/>
            <person name="Bradshaw R.E."/>
            <person name="Ciuffetti L."/>
            <person name="Hamelin R.C."/>
            <person name="Kema G.H.J."/>
            <person name="Lawrence C."/>
            <person name="Scott J.A."/>
            <person name="Spatafora J.W."/>
            <person name="Turgeon B.G."/>
            <person name="de Wit P.J.G.M."/>
            <person name="Zhong S."/>
            <person name="Goodwin S.B."/>
            <person name="Grigoriev I.V."/>
        </authorList>
    </citation>
    <scope>NUCLEOTIDE SEQUENCE [LARGE SCALE GENOMIC DNA]</scope>
    <source>
        <strain evidence="8 9">SO2202</strain>
    </source>
</reference>
<dbReference type="GeneID" id="27897857"/>
<keyword evidence="4 7" id="KW-1133">Transmembrane helix</keyword>
<dbReference type="PANTHER" id="PTHR31394:SF1">
    <property type="entry name" value="TRANSMEMBRANE PROTEIN 199"/>
    <property type="match status" value="1"/>
</dbReference>